<reference evidence="1" key="1">
    <citation type="journal article" date="2005" name="Genome Res.">
        <title>Gene and alternative splicing annotation with AIR.</title>
        <authorList>
            <person name="Florea L."/>
            <person name="Di Francesco V."/>
            <person name="Miller J."/>
            <person name="Turner R."/>
            <person name="Yao A."/>
            <person name="Harris M."/>
            <person name="Walenz B."/>
            <person name="Mobarry C."/>
            <person name="Merkulov G.V."/>
            <person name="Charlab R."/>
            <person name="Dew I."/>
            <person name="Deng Z."/>
            <person name="Istrail S."/>
            <person name="Li P."/>
            <person name="Sutton G."/>
        </authorList>
    </citation>
    <scope>NUCLEOTIDE SEQUENCE</scope>
    <source>
        <strain evidence="1">BN</strain>
    </source>
</reference>
<dbReference type="Proteomes" id="UP000234681">
    <property type="component" value="Chromosome 12"/>
</dbReference>
<accession>A6J102</accession>
<sequence length="59" mass="6617">MATSSQYRQLLSDYGPPSLGYTQASFMPEAWFGSAWLKRNGTPGPSPWPVCRPISTPWR</sequence>
<proteinExistence type="predicted"/>
<organism evidence="1 2">
    <name type="scientific">Rattus norvegicus</name>
    <name type="common">Rat</name>
    <dbReference type="NCBI Taxonomy" id="10116"/>
    <lineage>
        <taxon>Eukaryota</taxon>
        <taxon>Metazoa</taxon>
        <taxon>Chordata</taxon>
        <taxon>Craniata</taxon>
        <taxon>Vertebrata</taxon>
        <taxon>Euteleostomi</taxon>
        <taxon>Mammalia</taxon>
        <taxon>Eutheria</taxon>
        <taxon>Euarchontoglires</taxon>
        <taxon>Glires</taxon>
        <taxon>Rodentia</taxon>
        <taxon>Myomorpha</taxon>
        <taxon>Muroidea</taxon>
        <taxon>Muridae</taxon>
        <taxon>Murinae</taxon>
        <taxon>Rattus</taxon>
    </lineage>
</organism>
<dbReference type="EMBL" id="CH473973">
    <property type="protein sequence ID" value="EDM13592.1"/>
    <property type="molecule type" value="Genomic_DNA"/>
</dbReference>
<reference evidence="1 2" key="2">
    <citation type="submission" date="2005-07" db="EMBL/GenBank/DDBJ databases">
        <authorList>
            <person name="Mural R.J."/>
            <person name="Li P.W."/>
            <person name="Adams M.D."/>
            <person name="Amanatides P.G."/>
            <person name="Baden-Tillson H."/>
            <person name="Barnstead M."/>
            <person name="Chin S.H."/>
            <person name="Dew I."/>
            <person name="Evans C.A."/>
            <person name="Ferriera S."/>
            <person name="Flanigan M."/>
            <person name="Fosler C."/>
            <person name="Glodek A."/>
            <person name="Gu Z."/>
            <person name="Holt R.A."/>
            <person name="Jennings D."/>
            <person name="Kraft C.L."/>
            <person name="Lu F."/>
            <person name="Nguyen T."/>
            <person name="Nusskern D.R."/>
            <person name="Pfannkoch C.M."/>
            <person name="Sitter C."/>
            <person name="Sutton G.G."/>
            <person name="Venter J.C."/>
            <person name="Wang Z."/>
            <person name="Woodage T."/>
            <person name="Zheng X.H."/>
            <person name="Zhong F."/>
        </authorList>
    </citation>
    <scope>NUCLEOTIDE SEQUENCE [LARGE SCALE GENOMIC DNA]</scope>
    <source>
        <strain evidence="1">BN</strain>
        <strain evidence="2">BN, Sprague-Dawley</strain>
    </source>
</reference>
<dbReference type="AlphaFoldDB" id="A6J102"/>
<name>A6J102_RAT</name>
<protein>
    <submittedName>
        <fullName evidence="1">RCG21112, isoform CRA_a</fullName>
    </submittedName>
</protein>
<dbReference type="EMBL" id="CH473973">
    <property type="protein sequence ID" value="EDM13591.1"/>
    <property type="molecule type" value="Genomic_DNA"/>
</dbReference>
<evidence type="ECO:0000313" key="1">
    <source>
        <dbReference type="EMBL" id="EDM13591.1"/>
    </source>
</evidence>
<gene>
    <name evidence="1" type="ORF">rCG_21112</name>
</gene>
<evidence type="ECO:0000313" key="2">
    <source>
        <dbReference type="Proteomes" id="UP000234681"/>
    </source>
</evidence>